<accession>J9GX74</accession>
<name>J9GX74_9ZZZZ</name>
<dbReference type="EMBL" id="AMCI01001513">
    <property type="protein sequence ID" value="EJX05305.1"/>
    <property type="molecule type" value="Genomic_DNA"/>
</dbReference>
<gene>
    <name evidence="1" type="ORF">EVA_06588</name>
</gene>
<evidence type="ECO:0000313" key="1">
    <source>
        <dbReference type="EMBL" id="EJX05305.1"/>
    </source>
</evidence>
<dbReference type="AlphaFoldDB" id="J9GX74"/>
<proteinExistence type="predicted"/>
<protein>
    <submittedName>
        <fullName evidence="1">Uncharacterized protein</fullName>
    </submittedName>
</protein>
<reference evidence="1" key="1">
    <citation type="journal article" date="2012" name="PLoS ONE">
        <title>Gene sets for utilization of primary and secondary nutrition supplies in the distal gut of endangered iberian lynx.</title>
        <authorList>
            <person name="Alcaide M."/>
            <person name="Messina E."/>
            <person name="Richter M."/>
            <person name="Bargiela R."/>
            <person name="Peplies J."/>
            <person name="Huws S.A."/>
            <person name="Newbold C.J."/>
            <person name="Golyshin P.N."/>
            <person name="Simon M.A."/>
            <person name="Lopez G."/>
            <person name="Yakimov M.M."/>
            <person name="Ferrer M."/>
        </authorList>
    </citation>
    <scope>NUCLEOTIDE SEQUENCE</scope>
</reference>
<comment type="caution">
    <text evidence="1">The sequence shown here is derived from an EMBL/GenBank/DDBJ whole genome shotgun (WGS) entry which is preliminary data.</text>
</comment>
<organism evidence="1">
    <name type="scientific">gut metagenome</name>
    <dbReference type="NCBI Taxonomy" id="749906"/>
    <lineage>
        <taxon>unclassified sequences</taxon>
        <taxon>metagenomes</taxon>
        <taxon>organismal metagenomes</taxon>
    </lineage>
</organism>
<sequence>MPVLADYSVEAVRASRKVVAEAFFRITGILRSRCVAEVTIDNEHPFLLYGEADGEVHCDKRLAAARVE</sequence>